<gene>
    <name evidence="3" type="ORF">BV898_09576</name>
</gene>
<dbReference type="SUPFAM" id="SSF75304">
    <property type="entry name" value="Amidase signature (AS) enzymes"/>
    <property type="match status" value="1"/>
</dbReference>
<evidence type="ECO:0000256" key="1">
    <source>
        <dbReference type="PIRSR" id="PIRSR001221-1"/>
    </source>
</evidence>
<dbReference type="EMBL" id="MTYJ01000076">
    <property type="protein sequence ID" value="OQV16268.1"/>
    <property type="molecule type" value="Genomic_DNA"/>
</dbReference>
<organism evidence="3 4">
    <name type="scientific">Hypsibius exemplaris</name>
    <name type="common">Freshwater tardigrade</name>
    <dbReference type="NCBI Taxonomy" id="2072580"/>
    <lineage>
        <taxon>Eukaryota</taxon>
        <taxon>Metazoa</taxon>
        <taxon>Ecdysozoa</taxon>
        <taxon>Tardigrada</taxon>
        <taxon>Eutardigrada</taxon>
        <taxon>Parachela</taxon>
        <taxon>Hypsibioidea</taxon>
        <taxon>Hypsibiidae</taxon>
        <taxon>Hypsibius</taxon>
    </lineage>
</organism>
<proteinExistence type="predicted"/>
<dbReference type="GO" id="GO:0012505">
    <property type="term" value="C:endomembrane system"/>
    <property type="evidence" value="ECO:0007669"/>
    <property type="project" value="TreeGrafter"/>
</dbReference>
<feature type="active site" description="Charge relay system" evidence="1">
    <location>
        <position position="213"/>
    </location>
</feature>
<dbReference type="GO" id="GO:0016787">
    <property type="term" value="F:hydrolase activity"/>
    <property type="evidence" value="ECO:0007669"/>
    <property type="project" value="UniProtKB-KW"/>
</dbReference>
<evidence type="ECO:0000313" key="4">
    <source>
        <dbReference type="Proteomes" id="UP000192578"/>
    </source>
</evidence>
<accession>A0A1W0WM36</accession>
<dbReference type="Pfam" id="PF01425">
    <property type="entry name" value="Amidase"/>
    <property type="match status" value="1"/>
</dbReference>
<feature type="domain" description="Amidase" evidence="2">
    <location>
        <begin position="75"/>
        <end position="516"/>
    </location>
</feature>
<dbReference type="PANTHER" id="PTHR43372:SF4">
    <property type="entry name" value="FATTY-ACID AMIDE HYDROLASE 2"/>
    <property type="match status" value="1"/>
</dbReference>
<dbReference type="InterPro" id="IPR052739">
    <property type="entry name" value="FAAH2"/>
</dbReference>
<protein>
    <submittedName>
        <fullName evidence="3">Fatty-acid amide hydrolase 2</fullName>
    </submittedName>
</protein>
<feature type="active site" description="Charge relay system" evidence="1">
    <location>
        <position position="138"/>
    </location>
</feature>
<evidence type="ECO:0000259" key="2">
    <source>
        <dbReference type="Pfam" id="PF01425"/>
    </source>
</evidence>
<sequence length="532" mass="58621">MDIPPTSFGLVKTVFHYWLLLIRIVIDSLSDFLFGLYYSAFHPRIRLPALRSTVLLESATFLAKKIRSRELTSVDVVEEFIARITDINPIINAVVSDRFAEARKEARAVDSVLDSGQPLPDEYSEENKPFFGVPFTNKEAIRVAGQPNTSGLYLRSGFLAKEDADCVKLMRAAGAIPLAVTNVSEICMWFESSNKIYGQTRNPYNTERMVGGSSGGEAALLTACGSPFGIGSDIGGSIRMPAFFNGIFGHKPTFGFVSNTGQFPDATGNLSKFLTTGPMCRYAEDLIPMFKVLLGDKVSGLNLDAPVDLSKLKIHFALDDGGFPLISPVQKSIKKALLQAVHHLESKCGAEIVSFEPVKPLRYSFDIWSAMMSKEKCHSFTEDMANREGRVNPYLEVVKWFCGQSPHTFPAVLLGLVETISAKFPQRQADFAVMSAELELRMTDLLGRDGIFVYPTHPRTAPYHHQPLVMPFNFAYTAIFNVLGLPSTHIPLGLDDQGLPLGVQVVSNHGNDRLTLAVARELERAFGGWVCP</sequence>
<dbReference type="PIRSF" id="PIRSF001221">
    <property type="entry name" value="Amidase_fungi"/>
    <property type="match status" value="1"/>
</dbReference>
<dbReference type="PANTHER" id="PTHR43372">
    <property type="entry name" value="FATTY-ACID AMIDE HYDROLASE"/>
    <property type="match status" value="1"/>
</dbReference>
<comment type="caution">
    <text evidence="3">The sequence shown here is derived from an EMBL/GenBank/DDBJ whole genome shotgun (WGS) entry which is preliminary data.</text>
</comment>
<dbReference type="Proteomes" id="UP000192578">
    <property type="component" value="Unassembled WGS sequence"/>
</dbReference>
<keyword evidence="4" id="KW-1185">Reference proteome</keyword>
<evidence type="ECO:0000313" key="3">
    <source>
        <dbReference type="EMBL" id="OQV16268.1"/>
    </source>
</evidence>
<dbReference type="Gene3D" id="3.90.1300.10">
    <property type="entry name" value="Amidase signature (AS) domain"/>
    <property type="match status" value="1"/>
</dbReference>
<dbReference type="AlphaFoldDB" id="A0A1W0WM36"/>
<reference evidence="4" key="1">
    <citation type="submission" date="2017-01" db="EMBL/GenBank/DDBJ databases">
        <title>Comparative genomics of anhydrobiosis in the tardigrade Hypsibius dujardini.</title>
        <authorList>
            <person name="Yoshida Y."/>
            <person name="Koutsovoulos G."/>
            <person name="Laetsch D."/>
            <person name="Stevens L."/>
            <person name="Kumar S."/>
            <person name="Horikawa D."/>
            <person name="Ishino K."/>
            <person name="Komine S."/>
            <person name="Tomita M."/>
            <person name="Blaxter M."/>
            <person name="Arakawa K."/>
        </authorList>
    </citation>
    <scope>NUCLEOTIDE SEQUENCE [LARGE SCALE GENOMIC DNA]</scope>
    <source>
        <strain evidence="4">Z151</strain>
    </source>
</reference>
<dbReference type="InterPro" id="IPR023631">
    <property type="entry name" value="Amidase_dom"/>
</dbReference>
<feature type="active site" description="Acyl-ester intermediate" evidence="1">
    <location>
        <position position="237"/>
    </location>
</feature>
<dbReference type="InterPro" id="IPR036928">
    <property type="entry name" value="AS_sf"/>
</dbReference>
<dbReference type="OrthoDB" id="6428749at2759"/>
<keyword evidence="3" id="KW-0378">Hydrolase</keyword>
<name>A0A1W0WM36_HYPEX</name>